<dbReference type="Proteomes" id="UP000002734">
    <property type="component" value="Chromosome"/>
</dbReference>
<dbReference type="AlphaFoldDB" id="C6CA46"/>
<dbReference type="SUPFAM" id="SSF53067">
    <property type="entry name" value="Actin-like ATPase domain"/>
    <property type="match status" value="1"/>
</dbReference>
<gene>
    <name evidence="1" type="ordered locus">Dd703_0710</name>
</gene>
<proteinExistence type="predicted"/>
<keyword evidence="2" id="KW-1185">Reference proteome</keyword>
<dbReference type="eggNOG" id="COG2971">
    <property type="taxonomic scope" value="Bacteria"/>
</dbReference>
<accession>C6CA46</accession>
<dbReference type="InterPro" id="IPR043129">
    <property type="entry name" value="ATPase_NBD"/>
</dbReference>
<dbReference type="RefSeq" id="WP_012764340.1">
    <property type="nucleotide sequence ID" value="NC_012880.1"/>
</dbReference>
<reference evidence="1" key="1">
    <citation type="submission" date="2009-06" db="EMBL/GenBank/DDBJ databases">
        <title>Complete sequence of Dickeya dadantii Ech703.</title>
        <authorList>
            <consortium name="US DOE Joint Genome Institute"/>
            <person name="Lucas S."/>
            <person name="Copeland A."/>
            <person name="Lapidus A."/>
            <person name="Glavina del Rio T."/>
            <person name="Dalin E."/>
            <person name="Tice H."/>
            <person name="Bruce D."/>
            <person name="Goodwin L."/>
            <person name="Pitluck S."/>
            <person name="Chertkov O."/>
            <person name="Brettin T."/>
            <person name="Detter J.C."/>
            <person name="Han C."/>
            <person name="Larimer F."/>
            <person name="Land M."/>
            <person name="Hauser L."/>
            <person name="Kyrpides N."/>
            <person name="Mikhailova N."/>
            <person name="Balakrishnan V."/>
            <person name="Glasner J."/>
            <person name="Perna N.T."/>
        </authorList>
    </citation>
    <scope>NUCLEOTIDE SEQUENCE [LARGE SCALE GENOMIC DNA]</scope>
    <source>
        <strain evidence="1">Ech703</strain>
    </source>
</reference>
<dbReference type="KEGG" id="dda:Dd703_0710"/>
<evidence type="ECO:0000313" key="2">
    <source>
        <dbReference type="Proteomes" id="UP000002734"/>
    </source>
</evidence>
<organism evidence="1 2">
    <name type="scientific">Musicola paradisiaca (strain Ech703)</name>
    <name type="common">Dickeya paradisiaca</name>
    <name type="synonym">Dickeya dadantii</name>
    <dbReference type="NCBI Taxonomy" id="579405"/>
    <lineage>
        <taxon>Bacteria</taxon>
        <taxon>Pseudomonadati</taxon>
        <taxon>Pseudomonadota</taxon>
        <taxon>Gammaproteobacteria</taxon>
        <taxon>Enterobacterales</taxon>
        <taxon>Pectobacteriaceae</taxon>
        <taxon>Musicola</taxon>
    </lineage>
</organism>
<name>C6CA46_MUSP7</name>
<sequence>MNYLFTPVPIDGDTPCDRRKESDICQQLWPEQAHAVIVTGCYTRLLCWQQGRLQRLGGSLFPIGDPASLSRLGLWSVQEMLQAVEGIKSLTPLGNALFARFDGSIEQVVDWSKQAQASDYAALSADVLAQPQDPLAIALLMRCADELAALAQAVPASLASRVGLSGALAQACLPYLNREAHA</sequence>
<protein>
    <submittedName>
        <fullName evidence="1">Uncharacterized protein</fullName>
    </submittedName>
</protein>
<evidence type="ECO:0000313" key="1">
    <source>
        <dbReference type="EMBL" id="ACS84521.1"/>
    </source>
</evidence>
<dbReference type="HOGENOM" id="CLU_1466011_0_0_6"/>
<dbReference type="EMBL" id="CP001654">
    <property type="protein sequence ID" value="ACS84521.1"/>
    <property type="molecule type" value="Genomic_DNA"/>
</dbReference>
<dbReference type="STRING" id="579405.Dd703_0710"/>
<dbReference type="Gene3D" id="3.30.420.40">
    <property type="match status" value="1"/>
</dbReference>